<dbReference type="RefSeq" id="WP_182950714.1">
    <property type="nucleotide sequence ID" value="NZ_JABEQK010000012.1"/>
</dbReference>
<evidence type="ECO:0000256" key="1">
    <source>
        <dbReference type="ARBA" id="ARBA00007613"/>
    </source>
</evidence>
<keyword evidence="2" id="KW-1134">Transmembrane beta strand</keyword>
<dbReference type="PANTHER" id="PTHR30203">
    <property type="entry name" value="OUTER MEMBRANE CATION EFFLUX PROTEIN"/>
    <property type="match status" value="1"/>
</dbReference>
<organism evidence="3 4">
    <name type="scientific">Gluconacetobacter takamatsuzukensis</name>
    <dbReference type="NCBI Taxonomy" id="1286190"/>
    <lineage>
        <taxon>Bacteria</taxon>
        <taxon>Pseudomonadati</taxon>
        <taxon>Pseudomonadota</taxon>
        <taxon>Alphaproteobacteria</taxon>
        <taxon>Acetobacterales</taxon>
        <taxon>Acetobacteraceae</taxon>
        <taxon>Gluconacetobacter</taxon>
    </lineage>
</organism>
<keyword evidence="2" id="KW-0472">Membrane</keyword>
<dbReference type="SUPFAM" id="SSF56954">
    <property type="entry name" value="Outer membrane efflux proteins (OEP)"/>
    <property type="match status" value="1"/>
</dbReference>
<proteinExistence type="inferred from homology"/>
<dbReference type="PANTHER" id="PTHR30203:SF33">
    <property type="entry name" value="BLR4455 PROTEIN"/>
    <property type="match status" value="1"/>
</dbReference>
<evidence type="ECO:0000313" key="4">
    <source>
        <dbReference type="Proteomes" id="UP000540556"/>
    </source>
</evidence>
<dbReference type="EMBL" id="JABEQK010000012">
    <property type="protein sequence ID" value="MBB2206175.1"/>
    <property type="molecule type" value="Genomic_DNA"/>
</dbReference>
<evidence type="ECO:0000256" key="2">
    <source>
        <dbReference type="RuleBase" id="RU362097"/>
    </source>
</evidence>
<sequence>MTAAPARRPPARALPPRRWRPLLCGAGLLAILADLGGCAVGPNFHHPAAPATDFAQAGRPARTDSVAGTDGQAQTFRPGADIPAQWWALFRSPALDRLVRHALANSPTLDSARHALRVAQENRAAQAGVLYPSISASFNPARFKTSRTYSPVPNSNSWLYTVHTAQLNISYQADIWGGLRRGIEASGAQRDAERYQLEAAYLSLTGELVQAAIAYAALRAQVDTVQEMIASQHQILDSATRQMALGQMADSDLAVQRAQLAQDEATLVPLRQQLSQQHDQIAALAGDMPDDPTPDFTLDGFTLPQDLPVSVPARLIDQRPDLKVAEADWHAACAQVGVAIANRLPNLQLSAQPGVAAASIGQMFVPGYGQWMIAGMVSQPLFQGGQLMHQERAARAQYEQAADEYRAAVVSAVQDVTDSLNAVSFDATALVADTNAERAATRGLDIARARLAYGDASRVDMLLATQTALQARLTLAQARAARLSDTAGLFQSLGGGWWNRHDAPAAHGGWPP</sequence>
<reference evidence="3 4" key="1">
    <citation type="submission" date="2020-04" db="EMBL/GenBank/DDBJ databases">
        <title>Description of novel Gluconacetobacter.</title>
        <authorList>
            <person name="Sombolestani A."/>
        </authorList>
    </citation>
    <scope>NUCLEOTIDE SEQUENCE [LARGE SCALE GENOMIC DNA]</scope>
    <source>
        <strain evidence="3 4">LMG 27800</strain>
    </source>
</reference>
<protein>
    <submittedName>
        <fullName evidence="3">Efflux transporter outer membrane subunit</fullName>
    </submittedName>
</protein>
<keyword evidence="2" id="KW-0564">Palmitate</keyword>
<comment type="similarity">
    <text evidence="1 2">Belongs to the outer membrane factor (OMF) (TC 1.B.17) family.</text>
</comment>
<dbReference type="Pfam" id="PF02321">
    <property type="entry name" value="OEP"/>
    <property type="match status" value="2"/>
</dbReference>
<comment type="caution">
    <text evidence="3">The sequence shown here is derived from an EMBL/GenBank/DDBJ whole genome shotgun (WGS) entry which is preliminary data.</text>
</comment>
<dbReference type="InterPro" id="IPR003423">
    <property type="entry name" value="OMP_efflux"/>
</dbReference>
<dbReference type="Gene3D" id="1.20.1600.10">
    <property type="entry name" value="Outer membrane efflux proteins (OEP)"/>
    <property type="match status" value="1"/>
</dbReference>
<keyword evidence="2" id="KW-0812">Transmembrane</keyword>
<accession>A0A7W4KG29</accession>
<dbReference type="InterPro" id="IPR010131">
    <property type="entry name" value="MdtP/NodT-like"/>
</dbReference>
<dbReference type="AlphaFoldDB" id="A0A7W4KG29"/>
<dbReference type="Proteomes" id="UP000540556">
    <property type="component" value="Unassembled WGS sequence"/>
</dbReference>
<keyword evidence="2" id="KW-0449">Lipoprotein</keyword>
<comment type="subcellular location">
    <subcellularLocation>
        <location evidence="2">Cell membrane</location>
        <topology evidence="2">Lipid-anchor</topology>
    </subcellularLocation>
</comment>
<evidence type="ECO:0000313" key="3">
    <source>
        <dbReference type="EMBL" id="MBB2206175.1"/>
    </source>
</evidence>
<gene>
    <name evidence="3" type="ORF">HLH27_14300</name>
</gene>
<keyword evidence="4" id="KW-1185">Reference proteome</keyword>
<dbReference type="GO" id="GO:0005886">
    <property type="term" value="C:plasma membrane"/>
    <property type="evidence" value="ECO:0007669"/>
    <property type="project" value="UniProtKB-SubCell"/>
</dbReference>
<dbReference type="GO" id="GO:0015562">
    <property type="term" value="F:efflux transmembrane transporter activity"/>
    <property type="evidence" value="ECO:0007669"/>
    <property type="project" value="InterPro"/>
</dbReference>
<name>A0A7W4KG29_9PROT</name>
<dbReference type="Gene3D" id="2.20.200.10">
    <property type="entry name" value="Outer membrane efflux proteins (OEP)"/>
    <property type="match status" value="1"/>
</dbReference>
<dbReference type="NCBIfam" id="TIGR01845">
    <property type="entry name" value="outer_NodT"/>
    <property type="match status" value="1"/>
</dbReference>